<dbReference type="InterPro" id="IPR046349">
    <property type="entry name" value="C1-like_sf"/>
</dbReference>
<keyword evidence="1" id="KW-0677">Repeat</keyword>
<accession>A0AAP0CYC1</accession>
<dbReference type="Proteomes" id="UP001408789">
    <property type="component" value="Unassembled WGS sequence"/>
</dbReference>
<dbReference type="AlphaFoldDB" id="A0AAP0CYC1"/>
<proteinExistence type="predicted"/>
<dbReference type="InterPro" id="IPR004146">
    <property type="entry name" value="DC1"/>
</dbReference>
<evidence type="ECO:0000313" key="3">
    <source>
        <dbReference type="EMBL" id="KAK9064371.1"/>
    </source>
</evidence>
<dbReference type="SUPFAM" id="SSF57889">
    <property type="entry name" value="Cysteine-rich domain"/>
    <property type="match status" value="3"/>
</dbReference>
<gene>
    <name evidence="3" type="ORF">SSX86_015753</name>
</gene>
<feature type="domain" description="DC1" evidence="2">
    <location>
        <begin position="204"/>
        <end position="248"/>
    </location>
</feature>
<dbReference type="Pfam" id="PF03107">
    <property type="entry name" value="C1_2"/>
    <property type="match status" value="4"/>
</dbReference>
<reference evidence="3 4" key="1">
    <citation type="submission" date="2024-04" db="EMBL/GenBank/DDBJ databases">
        <title>The reference genome of an endangered Asteraceae, Deinandra increscens subsp. villosa, native to the Central Coast of California.</title>
        <authorList>
            <person name="Guilliams M."/>
            <person name="Hasenstab-Lehman K."/>
            <person name="Meyer R."/>
            <person name="Mcevoy S."/>
        </authorList>
    </citation>
    <scope>NUCLEOTIDE SEQUENCE [LARGE SCALE GENOMIC DNA]</scope>
    <source>
        <tissue evidence="3">Leaf</tissue>
    </source>
</reference>
<protein>
    <recommendedName>
        <fullName evidence="2">DC1 domain-containing protein</fullName>
    </recommendedName>
</protein>
<dbReference type="PANTHER" id="PTHR46288">
    <property type="entry name" value="PHORBOL-ESTER/DAG-TYPE DOMAIN-CONTAINING PROTEIN"/>
    <property type="match status" value="1"/>
</dbReference>
<evidence type="ECO:0000313" key="4">
    <source>
        <dbReference type="Proteomes" id="UP001408789"/>
    </source>
</evidence>
<feature type="domain" description="DC1" evidence="2">
    <location>
        <begin position="133"/>
        <end position="179"/>
    </location>
</feature>
<dbReference type="EMBL" id="JBCNJP010000017">
    <property type="protein sequence ID" value="KAK9064371.1"/>
    <property type="molecule type" value="Genomic_DNA"/>
</dbReference>
<keyword evidence="4" id="KW-1185">Reference proteome</keyword>
<sequence>MEQGHQHFSHPHTLSFHKSLDQDAQLITCNGCTFPCTGTPVYSCDPCKFFLHDQCFNATRSLNHSSHPQHPLSLFPSPTYTSGSFVCNSCNKTGSGLCFCCPACGFDLHIHCAYSDLNPKPAWIGWIGGISLKSHPSHPLIKYHQVSRTHSCDVCGTACVPGTEVYRCDICDYDAHVGCTSLPETVRREDHEHTLSLLYENPQYHEHPLFSLLYSSFECDVCRGVIKQKNCMYKCTSGCNYVTHVKCVTAKVRPLDEKTFRSEMLKLHNKMEELQTAVDTLVSGSQGVQCNR</sequence>
<organism evidence="3 4">
    <name type="scientific">Deinandra increscens subsp. villosa</name>
    <dbReference type="NCBI Taxonomy" id="3103831"/>
    <lineage>
        <taxon>Eukaryota</taxon>
        <taxon>Viridiplantae</taxon>
        <taxon>Streptophyta</taxon>
        <taxon>Embryophyta</taxon>
        <taxon>Tracheophyta</taxon>
        <taxon>Spermatophyta</taxon>
        <taxon>Magnoliopsida</taxon>
        <taxon>eudicotyledons</taxon>
        <taxon>Gunneridae</taxon>
        <taxon>Pentapetalae</taxon>
        <taxon>asterids</taxon>
        <taxon>campanulids</taxon>
        <taxon>Asterales</taxon>
        <taxon>Asteraceae</taxon>
        <taxon>Asteroideae</taxon>
        <taxon>Heliantheae alliance</taxon>
        <taxon>Madieae</taxon>
        <taxon>Madiinae</taxon>
        <taxon>Deinandra</taxon>
    </lineage>
</organism>
<dbReference type="PANTHER" id="PTHR46288:SF37">
    <property type="entry name" value="CHROMATIN REGULATOR PHD FAMILY"/>
    <property type="match status" value="1"/>
</dbReference>
<feature type="domain" description="DC1" evidence="2">
    <location>
        <begin position="66"/>
        <end position="113"/>
    </location>
</feature>
<evidence type="ECO:0000259" key="2">
    <source>
        <dbReference type="Pfam" id="PF03107"/>
    </source>
</evidence>
<feature type="domain" description="DC1" evidence="2">
    <location>
        <begin position="8"/>
        <end position="55"/>
    </location>
</feature>
<comment type="caution">
    <text evidence="3">The sequence shown here is derived from an EMBL/GenBank/DDBJ whole genome shotgun (WGS) entry which is preliminary data.</text>
</comment>
<evidence type="ECO:0000256" key="1">
    <source>
        <dbReference type="ARBA" id="ARBA00022737"/>
    </source>
</evidence>
<name>A0AAP0CYC1_9ASTR</name>